<keyword evidence="1" id="KW-0805">Transcription regulation</keyword>
<evidence type="ECO:0000256" key="2">
    <source>
        <dbReference type="ARBA" id="ARBA00023163"/>
    </source>
</evidence>
<sequence>MDKPEFIIAVLDGTLAASVGATLDVLDFANRSAERLGQPALRWRVAGSRRQLRLSNGMTLKAEPLSSIGDGAAGVLVIPSLGLDGMLDANGHEPCGLDARYTDGIALRRLAMPDAQHLARLAAHFHASGGRVCASCSGVLVLGEAGLLDGRRVTSHWALAGLLRRRFPQARLDPACMVAEEGRLTTAGAAMAQMDLMLHLVRQYSGRDVAEAVMRFLLVDSRTTQARYMAWQDADHDDDTVRRFESLIETSLPHALGMEEAARRLHLTARTLARRVHRVTGSSPRVLVQTVRMRMAQRLLERTDLSVEDVAERVGYANATSLRKLTLKMTQLTPALLRQRL</sequence>
<dbReference type="Proteomes" id="UP000822271">
    <property type="component" value="Unassembled WGS sequence"/>
</dbReference>
<evidence type="ECO:0000313" key="4">
    <source>
        <dbReference type="EMBL" id="MBA0310201.1"/>
    </source>
</evidence>
<dbReference type="PROSITE" id="PS01124">
    <property type="entry name" value="HTH_ARAC_FAMILY_2"/>
    <property type="match status" value="1"/>
</dbReference>
<dbReference type="Pfam" id="PF12833">
    <property type="entry name" value="HTH_18"/>
    <property type="match status" value="1"/>
</dbReference>
<reference evidence="4" key="2">
    <citation type="journal article" date="2020" name="Front. Microbiol.">
        <title>Genetic Variants of the DSF Quorum Sensing System in Stenotrophomonas maltophilia Influence Virulence and Resistance Phenotypes Among Genotypically Diverse Clinical Isolates.</title>
        <authorList>
            <person name="Yero D."/>
            <person name="Huedo P."/>
            <person name="Conchillo-Sole O."/>
            <person name="Martinez-Servat S."/>
            <person name="Mamat U."/>
            <person name="Coves X."/>
            <person name="Llanas F."/>
            <person name="Roca I."/>
            <person name="Vila J."/>
            <person name="Schaible U.E."/>
            <person name="Daura X."/>
            <person name="Gibert I."/>
        </authorList>
    </citation>
    <scope>NUCLEOTIDE SEQUENCE</scope>
    <source>
        <strain evidence="4">OG156</strain>
    </source>
</reference>
<accession>A0A2J0SZD9</accession>
<dbReference type="OrthoDB" id="9803764at2"/>
<dbReference type="RefSeq" id="WP_100443665.1">
    <property type="nucleotide sequence ID" value="NZ_CP154630.1"/>
</dbReference>
<organism evidence="4 5">
    <name type="scientific">Stenotrophomonas maltophilia</name>
    <name type="common">Pseudomonas maltophilia</name>
    <name type="synonym">Xanthomonas maltophilia</name>
    <dbReference type="NCBI Taxonomy" id="40324"/>
    <lineage>
        <taxon>Bacteria</taxon>
        <taxon>Pseudomonadati</taxon>
        <taxon>Pseudomonadota</taxon>
        <taxon>Gammaproteobacteria</taxon>
        <taxon>Lysobacterales</taxon>
        <taxon>Lysobacteraceae</taxon>
        <taxon>Stenotrophomonas</taxon>
        <taxon>Stenotrophomonas maltophilia group</taxon>
    </lineage>
</organism>
<dbReference type="GO" id="GO:0043565">
    <property type="term" value="F:sequence-specific DNA binding"/>
    <property type="evidence" value="ECO:0007669"/>
    <property type="project" value="InterPro"/>
</dbReference>
<dbReference type="InterPro" id="IPR009057">
    <property type="entry name" value="Homeodomain-like_sf"/>
</dbReference>
<keyword evidence="2" id="KW-0804">Transcription</keyword>
<evidence type="ECO:0000313" key="5">
    <source>
        <dbReference type="Proteomes" id="UP000822271"/>
    </source>
</evidence>
<dbReference type="AlphaFoldDB" id="A0A2J0SZD9"/>
<comment type="caution">
    <text evidence="4">The sequence shown here is derived from an EMBL/GenBank/DDBJ whole genome shotgun (WGS) entry which is preliminary data.</text>
</comment>
<proteinExistence type="predicted"/>
<reference evidence="4" key="1">
    <citation type="submission" date="2018-09" db="EMBL/GenBank/DDBJ databases">
        <authorList>
            <person name="Groschel M."/>
            <person name="Kohl T."/>
            <person name="Conchillo-Sole O."/>
            <person name="Mamat U."/>
            <person name="Yero D."/>
            <person name="Niemann S."/>
            <person name="Daura X."/>
            <person name="Gibert I."/>
        </authorList>
    </citation>
    <scope>NUCLEOTIDE SEQUENCE</scope>
    <source>
        <strain evidence="4">OG156</strain>
    </source>
</reference>
<dbReference type="SUPFAM" id="SSF52317">
    <property type="entry name" value="Class I glutamine amidotransferase-like"/>
    <property type="match status" value="1"/>
</dbReference>
<protein>
    <submittedName>
        <fullName evidence="4">Helix-turn-helix domain-containing protein</fullName>
    </submittedName>
</protein>
<gene>
    <name evidence="4" type="ORF">D7Y33_04095</name>
</gene>
<dbReference type="InterPro" id="IPR018060">
    <property type="entry name" value="HTH_AraC"/>
</dbReference>
<dbReference type="Gene3D" id="3.40.50.880">
    <property type="match status" value="1"/>
</dbReference>
<name>A0A2J0SZD9_STEMA</name>
<dbReference type="PANTHER" id="PTHR43130:SF11">
    <property type="entry name" value="TRANSCRIPTIONAL REGULATORY PROTEIN"/>
    <property type="match status" value="1"/>
</dbReference>
<dbReference type="SUPFAM" id="SSF46689">
    <property type="entry name" value="Homeodomain-like"/>
    <property type="match status" value="1"/>
</dbReference>
<dbReference type="PANTHER" id="PTHR43130">
    <property type="entry name" value="ARAC-FAMILY TRANSCRIPTIONAL REGULATOR"/>
    <property type="match status" value="1"/>
</dbReference>
<evidence type="ECO:0000256" key="1">
    <source>
        <dbReference type="ARBA" id="ARBA00023015"/>
    </source>
</evidence>
<dbReference type="SMART" id="SM00342">
    <property type="entry name" value="HTH_ARAC"/>
    <property type="match status" value="1"/>
</dbReference>
<dbReference type="EMBL" id="RAUE01000007">
    <property type="protein sequence ID" value="MBA0310201.1"/>
    <property type="molecule type" value="Genomic_DNA"/>
</dbReference>
<dbReference type="InterPro" id="IPR002818">
    <property type="entry name" value="DJ-1/PfpI"/>
</dbReference>
<dbReference type="InterPro" id="IPR052158">
    <property type="entry name" value="INH-QAR"/>
</dbReference>
<dbReference type="InterPro" id="IPR029062">
    <property type="entry name" value="Class_I_gatase-like"/>
</dbReference>
<dbReference type="Gene3D" id="1.10.10.60">
    <property type="entry name" value="Homeodomain-like"/>
    <property type="match status" value="1"/>
</dbReference>
<dbReference type="GO" id="GO:0003700">
    <property type="term" value="F:DNA-binding transcription factor activity"/>
    <property type="evidence" value="ECO:0007669"/>
    <property type="project" value="InterPro"/>
</dbReference>
<feature type="domain" description="HTH araC/xylS-type" evidence="3">
    <location>
        <begin position="242"/>
        <end position="340"/>
    </location>
</feature>
<dbReference type="Pfam" id="PF01965">
    <property type="entry name" value="DJ-1_PfpI"/>
    <property type="match status" value="1"/>
</dbReference>
<evidence type="ECO:0000259" key="3">
    <source>
        <dbReference type="PROSITE" id="PS01124"/>
    </source>
</evidence>